<evidence type="ECO:0000313" key="1">
    <source>
        <dbReference type="EMBL" id="KPN62006.1"/>
    </source>
</evidence>
<accession>A0A0P7KJA4</accession>
<evidence type="ECO:0000313" key="2">
    <source>
        <dbReference type="Proteomes" id="UP000050471"/>
    </source>
</evidence>
<name>A0A0P7KJA4_9RHOB</name>
<evidence type="ECO:0008006" key="3">
    <source>
        <dbReference type="Google" id="ProtNLM"/>
    </source>
</evidence>
<dbReference type="RefSeq" id="WP_055192656.1">
    <property type="nucleotide sequence ID" value="NZ_FPBS01000018.1"/>
</dbReference>
<dbReference type="InterPro" id="IPR021848">
    <property type="entry name" value="HODM_asu-like"/>
</dbReference>
<dbReference type="Pfam" id="PF11927">
    <property type="entry name" value="HODM_asu-like"/>
    <property type="match status" value="1"/>
</dbReference>
<dbReference type="AlphaFoldDB" id="A0A0P7KJA4"/>
<dbReference type="OrthoDB" id="5242510at2"/>
<comment type="caution">
    <text evidence="1">The sequence shown here is derived from an EMBL/GenBank/DDBJ whole genome shotgun (WGS) entry which is preliminary data.</text>
</comment>
<keyword evidence="2" id="KW-1185">Reference proteome</keyword>
<proteinExistence type="predicted"/>
<organism evidence="1 2">
    <name type="scientific">Aliiroseovarius crassostreae</name>
    <dbReference type="NCBI Taxonomy" id="154981"/>
    <lineage>
        <taxon>Bacteria</taxon>
        <taxon>Pseudomonadati</taxon>
        <taxon>Pseudomonadota</taxon>
        <taxon>Alphaproteobacteria</taxon>
        <taxon>Rhodobacterales</taxon>
        <taxon>Paracoccaceae</taxon>
        <taxon>Aliiroseovarius</taxon>
    </lineage>
</organism>
<protein>
    <recommendedName>
        <fullName evidence="3">DUF3445 domain-containing protein</fullName>
    </recommendedName>
</protein>
<gene>
    <name evidence="1" type="ORF">AKJ29_05225</name>
</gene>
<dbReference type="EMBL" id="LKBA01000023">
    <property type="protein sequence ID" value="KPN62006.1"/>
    <property type="molecule type" value="Genomic_DNA"/>
</dbReference>
<sequence>MVEICQLELPFRPWEDEHTRRLPGLTPTAPGEWLWVDDAYGAQMNHRRQLMSDKGDAVHRLSETALPAAQELLETVLEELRARSDFEIHAERVICPDGAQIEINRAAPLLTVGALVQEDFVIMEKIGDEHVLTGAILCFPASWTLEQKFLQPMTRIHVPVEEYTPEIARRVQRLFDGIQVGRPMWRANALVYGDPELHQPRREGEKRDPVQSGRKFLRVERQGMRRLPKTRAVIFSIHSFVLRDTRLAELGISLPQPEWV</sequence>
<dbReference type="STRING" id="154981.AKJ29_05225"/>
<reference evidence="1 2" key="1">
    <citation type="submission" date="2015-09" db="EMBL/GenBank/DDBJ databases">
        <title>Draft genome sequence of Aliiroseovarius crassostreae CV919-312TSm, the causative agent of Roseovarius Oyster Disease (formerly Juvenile Oyster Disease).</title>
        <authorList>
            <person name="Kessner L."/>
            <person name="Spinard E."/>
            <person name="Nelson D."/>
        </authorList>
    </citation>
    <scope>NUCLEOTIDE SEQUENCE [LARGE SCALE GENOMIC DNA]</scope>
    <source>
        <strain evidence="1 2">CV919-312</strain>
    </source>
</reference>
<dbReference type="Proteomes" id="UP000050471">
    <property type="component" value="Unassembled WGS sequence"/>
</dbReference>